<dbReference type="PANTHER" id="PTHR30349">
    <property type="entry name" value="PHAGE INTEGRASE-RELATED"/>
    <property type="match status" value="1"/>
</dbReference>
<sequence length="454" mass="51666">SNRFLIQALRAFVQEYSEDIRALPEDAKQAFERLMATTVQKMRSDNLDTRHRIQQYEGIMTLVNDARQKGIIEGLNQAIQSQNTNAGKVPPTYASPTSPAEEAFPETPWKNLIQAFQSDHPGHSEKTRKNYLTVFGELEDVIGNKPVKDITKADVKSFADYLRDKPSHTNPEQTLHHDTIVRNLGNVKTFLKWCVDSGHCPDRGFADIKARAKTTQEKRTRQEDIRRAFTETELRRFFHSPLFTGYKSASTRSRPGHLKTRTADFWFFVVMALTGARTEEVAMIPAKLYDLDGIPCLDLQEAGTKTGNSPRLIPILPDLKKIGLLRYAETQHSKGQKLIPYPSATIENEASGWSKRTNHYLNEIGLTEKNLVTYSFRHTFRQVLRVSGINQEIVDKIFGHETGEVGARYGSNLAGSEARQFLERTHYPIDLDVPPFLYPLKRRVPVFYGLGLME</sequence>
<dbReference type="GO" id="GO:0003677">
    <property type="term" value="F:DNA binding"/>
    <property type="evidence" value="ECO:0007669"/>
    <property type="project" value="UniProtKB-UniRule"/>
</dbReference>
<dbReference type="PROSITE" id="PS51900">
    <property type="entry name" value="CB"/>
    <property type="match status" value="1"/>
</dbReference>
<evidence type="ECO:0000256" key="1">
    <source>
        <dbReference type="ARBA" id="ARBA00008857"/>
    </source>
</evidence>
<dbReference type="PATRIC" id="fig|442.8.peg.2557"/>
<organism evidence="9 10">
    <name type="scientific">Gluconobacter oxydans</name>
    <name type="common">Gluconobacter suboxydans</name>
    <dbReference type="NCBI Taxonomy" id="442"/>
    <lineage>
        <taxon>Bacteria</taxon>
        <taxon>Pseudomonadati</taxon>
        <taxon>Pseudomonadota</taxon>
        <taxon>Alphaproteobacteria</taxon>
        <taxon>Acetobacterales</taxon>
        <taxon>Acetobacteraceae</taxon>
        <taxon>Gluconobacter</taxon>
    </lineage>
</organism>
<proteinExistence type="inferred from homology"/>
<dbReference type="PANTHER" id="PTHR30349:SF41">
    <property type="entry name" value="INTEGRASE_RECOMBINASE PROTEIN MJ0367-RELATED"/>
    <property type="match status" value="1"/>
</dbReference>
<evidence type="ECO:0000256" key="3">
    <source>
        <dbReference type="ARBA" id="ARBA00023125"/>
    </source>
</evidence>
<comment type="caution">
    <text evidence="9">The sequence shown here is derived from an EMBL/GenBank/DDBJ whole genome shotgun (WGS) entry which is preliminary data.</text>
</comment>
<reference evidence="9 10" key="1">
    <citation type="submission" date="2015-06" db="EMBL/GenBank/DDBJ databases">
        <title>Improved classification and identification of acetic acid bacteria using matrix-assisted laser desorption/ionization time-of-flight mass spectrometry; Gluconobacter nephelii and Gluconobacter uchimurae are later heterotypic synonyms of Gluconobacter japonicus and Gluconobacter oxydans, respectively.</title>
        <authorList>
            <person name="Li L."/>
            <person name="Cleenwerck I."/>
            <person name="De Vuyst L."/>
            <person name="Vandamme P."/>
        </authorList>
    </citation>
    <scope>NUCLEOTIDE SEQUENCE [LARGE SCALE GENOMIC DNA]</scope>
    <source>
        <strain evidence="9 10">LMG 1676</strain>
    </source>
</reference>
<dbReference type="Gene3D" id="1.10.443.10">
    <property type="entry name" value="Intergrase catalytic core"/>
    <property type="match status" value="1"/>
</dbReference>
<dbReference type="InterPro" id="IPR050090">
    <property type="entry name" value="Tyrosine_recombinase_XerCD"/>
</dbReference>
<feature type="non-terminal residue" evidence="9">
    <location>
        <position position="1"/>
    </location>
</feature>
<evidence type="ECO:0000259" key="8">
    <source>
        <dbReference type="PROSITE" id="PS51900"/>
    </source>
</evidence>
<evidence type="ECO:0008006" key="11">
    <source>
        <dbReference type="Google" id="ProtNLM"/>
    </source>
</evidence>
<protein>
    <recommendedName>
        <fullName evidence="11">Integrase</fullName>
    </recommendedName>
</protein>
<dbReference type="InterPro" id="IPR044068">
    <property type="entry name" value="CB"/>
</dbReference>
<evidence type="ECO:0000313" key="10">
    <source>
        <dbReference type="Proteomes" id="UP000075655"/>
    </source>
</evidence>
<dbReference type="InterPro" id="IPR013762">
    <property type="entry name" value="Integrase-like_cat_sf"/>
</dbReference>
<evidence type="ECO:0000256" key="5">
    <source>
        <dbReference type="PROSITE-ProRule" id="PRU01248"/>
    </source>
</evidence>
<keyword evidence="2" id="KW-0229">DNA integration</keyword>
<feature type="region of interest" description="Disordered" evidence="6">
    <location>
        <begin position="83"/>
        <end position="104"/>
    </location>
</feature>
<evidence type="ECO:0000259" key="7">
    <source>
        <dbReference type="PROSITE" id="PS51898"/>
    </source>
</evidence>
<dbReference type="GO" id="GO:0015074">
    <property type="term" value="P:DNA integration"/>
    <property type="evidence" value="ECO:0007669"/>
    <property type="project" value="UniProtKB-KW"/>
</dbReference>
<dbReference type="SUPFAM" id="SSF56349">
    <property type="entry name" value="DNA breaking-rejoining enzymes"/>
    <property type="match status" value="1"/>
</dbReference>
<dbReference type="InterPro" id="IPR025269">
    <property type="entry name" value="SAM-like_dom"/>
</dbReference>
<accession>A0A149S914</accession>
<keyword evidence="4" id="KW-0233">DNA recombination</keyword>
<gene>
    <name evidence="9" type="ORF">AD934_00420</name>
</gene>
<dbReference type="Gene3D" id="1.10.150.130">
    <property type="match status" value="1"/>
</dbReference>
<evidence type="ECO:0000256" key="4">
    <source>
        <dbReference type="ARBA" id="ARBA00023172"/>
    </source>
</evidence>
<keyword evidence="3 5" id="KW-0238">DNA-binding</keyword>
<comment type="similarity">
    <text evidence="1">Belongs to the 'phage' integrase family.</text>
</comment>
<dbReference type="Proteomes" id="UP000075655">
    <property type="component" value="Unassembled WGS sequence"/>
</dbReference>
<dbReference type="EMBL" id="LHZG01000053">
    <property type="protein sequence ID" value="KXV23224.1"/>
    <property type="molecule type" value="Genomic_DNA"/>
</dbReference>
<evidence type="ECO:0000256" key="2">
    <source>
        <dbReference type="ARBA" id="ARBA00022908"/>
    </source>
</evidence>
<name>A0A149S914_GLUOY</name>
<dbReference type="GO" id="GO:0006310">
    <property type="term" value="P:DNA recombination"/>
    <property type="evidence" value="ECO:0007669"/>
    <property type="project" value="UniProtKB-KW"/>
</dbReference>
<dbReference type="PROSITE" id="PS51898">
    <property type="entry name" value="TYR_RECOMBINASE"/>
    <property type="match status" value="1"/>
</dbReference>
<dbReference type="Pfam" id="PF13102">
    <property type="entry name" value="Phage_int_SAM_5"/>
    <property type="match status" value="1"/>
</dbReference>
<evidence type="ECO:0000313" key="9">
    <source>
        <dbReference type="EMBL" id="KXV23224.1"/>
    </source>
</evidence>
<dbReference type="InterPro" id="IPR002104">
    <property type="entry name" value="Integrase_catalytic"/>
</dbReference>
<dbReference type="AlphaFoldDB" id="A0A149S914"/>
<dbReference type="InterPro" id="IPR011010">
    <property type="entry name" value="DNA_brk_join_enz"/>
</dbReference>
<feature type="domain" description="Tyr recombinase" evidence="7">
    <location>
        <begin position="224"/>
        <end position="423"/>
    </location>
</feature>
<dbReference type="InterPro" id="IPR010998">
    <property type="entry name" value="Integrase_recombinase_N"/>
</dbReference>
<dbReference type="RefSeq" id="WP_196756767.1">
    <property type="nucleotide sequence ID" value="NZ_LHZG01000053.1"/>
</dbReference>
<evidence type="ECO:0000256" key="6">
    <source>
        <dbReference type="SAM" id="MobiDB-lite"/>
    </source>
</evidence>
<feature type="domain" description="Core-binding (CB)" evidence="8">
    <location>
        <begin position="107"/>
        <end position="195"/>
    </location>
</feature>